<feature type="region of interest" description="Disordered" evidence="1">
    <location>
        <begin position="1"/>
        <end position="27"/>
    </location>
</feature>
<dbReference type="EMBL" id="JBBPBN010000224">
    <property type="protein sequence ID" value="KAK8972197.1"/>
    <property type="molecule type" value="Genomic_DNA"/>
</dbReference>
<dbReference type="Proteomes" id="UP001396334">
    <property type="component" value="Unassembled WGS sequence"/>
</dbReference>
<proteinExistence type="predicted"/>
<organism evidence="2 3">
    <name type="scientific">Hibiscus sabdariffa</name>
    <name type="common">roselle</name>
    <dbReference type="NCBI Taxonomy" id="183260"/>
    <lineage>
        <taxon>Eukaryota</taxon>
        <taxon>Viridiplantae</taxon>
        <taxon>Streptophyta</taxon>
        <taxon>Embryophyta</taxon>
        <taxon>Tracheophyta</taxon>
        <taxon>Spermatophyta</taxon>
        <taxon>Magnoliopsida</taxon>
        <taxon>eudicotyledons</taxon>
        <taxon>Gunneridae</taxon>
        <taxon>Pentapetalae</taxon>
        <taxon>rosids</taxon>
        <taxon>malvids</taxon>
        <taxon>Malvales</taxon>
        <taxon>Malvaceae</taxon>
        <taxon>Malvoideae</taxon>
        <taxon>Hibiscus</taxon>
    </lineage>
</organism>
<evidence type="ECO:0000256" key="1">
    <source>
        <dbReference type="SAM" id="MobiDB-lite"/>
    </source>
</evidence>
<comment type="caution">
    <text evidence="2">The sequence shown here is derived from an EMBL/GenBank/DDBJ whole genome shotgun (WGS) entry which is preliminary data.</text>
</comment>
<keyword evidence="3" id="KW-1185">Reference proteome</keyword>
<evidence type="ECO:0000313" key="3">
    <source>
        <dbReference type="Proteomes" id="UP001396334"/>
    </source>
</evidence>
<evidence type="ECO:0000313" key="2">
    <source>
        <dbReference type="EMBL" id="KAK8972197.1"/>
    </source>
</evidence>
<protein>
    <submittedName>
        <fullName evidence="2">Uncharacterized protein</fullName>
    </submittedName>
</protein>
<accession>A0ABR2N7X1</accession>
<reference evidence="2 3" key="1">
    <citation type="journal article" date="2024" name="G3 (Bethesda)">
        <title>Genome assembly of Hibiscus sabdariffa L. provides insights into metabolisms of medicinal natural products.</title>
        <authorList>
            <person name="Kim T."/>
        </authorList>
    </citation>
    <scope>NUCLEOTIDE SEQUENCE [LARGE SCALE GENOMIC DNA]</scope>
    <source>
        <strain evidence="2">TK-2024</strain>
        <tissue evidence="2">Old leaves</tissue>
    </source>
</reference>
<name>A0ABR2N7X1_9ROSI</name>
<feature type="compositionally biased region" description="Polar residues" evidence="1">
    <location>
        <begin position="1"/>
        <end position="16"/>
    </location>
</feature>
<gene>
    <name evidence="2" type="ORF">V6N11_024282</name>
</gene>
<sequence>MEATSSINTDLRGSSSPEEEAVAGDHQQFDHLEFFGEPMVPRADEPAEPVLPGVGGSELSVYQWGLKHNC</sequence>